<evidence type="ECO:0000259" key="4">
    <source>
        <dbReference type="PROSITE" id="PS50111"/>
    </source>
</evidence>
<dbReference type="GO" id="GO:0006935">
    <property type="term" value="P:chemotaxis"/>
    <property type="evidence" value="ECO:0007669"/>
    <property type="project" value="InterPro"/>
</dbReference>
<dbReference type="SUPFAM" id="SSF58104">
    <property type="entry name" value="Methyl-accepting chemotaxis protein (MCP) signaling domain"/>
    <property type="match status" value="1"/>
</dbReference>
<evidence type="ECO:0000256" key="3">
    <source>
        <dbReference type="PROSITE-ProRule" id="PRU00284"/>
    </source>
</evidence>
<dbReference type="OrthoDB" id="9814866at2"/>
<feature type="domain" description="Methyl-accepting transducer" evidence="4">
    <location>
        <begin position="1"/>
        <end position="75"/>
    </location>
</feature>
<sequence length="337" mass="35912">MSRPEQIIELTGKVSSVVDSKIRDINTITGQMRTLALNALIEAARAGDAGRGFAVVANEVKEISAQITQISAEMSRELSGSVAELSELGRDILDGIRGQRLIDLALNAIDIIDRNLYERSCDVRWWATDSAVVDAAADPAHASQRLGVILRSYTVYLDLWVADATGRVVASGRPDRYPGVLGSDVSGEDWFRRGMATRSGDDYVACDIATNPILDHAQVATYATAIREGGEANGKPAGVLGIFFDWEPQAKAVVSGIRLAGDEAARTRCLLVDARGRVIAASDGKGIMSETIELPSSDEATGSRITAAGEAIGFARTPGYETYPGLGWYGVIVQKPA</sequence>
<keyword evidence="1 3" id="KW-0807">Transducer</keyword>
<gene>
    <name evidence="5" type="ORF">SAE02_23870</name>
</gene>
<dbReference type="PROSITE" id="PS50111">
    <property type="entry name" value="CHEMOTAXIS_TRANSDUC_2"/>
    <property type="match status" value="1"/>
</dbReference>
<organism evidence="5 6">
    <name type="scientific">Skermanella aerolata</name>
    <dbReference type="NCBI Taxonomy" id="393310"/>
    <lineage>
        <taxon>Bacteria</taxon>
        <taxon>Pseudomonadati</taxon>
        <taxon>Pseudomonadota</taxon>
        <taxon>Alphaproteobacteria</taxon>
        <taxon>Rhodospirillales</taxon>
        <taxon>Azospirillaceae</taxon>
        <taxon>Skermanella</taxon>
    </lineage>
</organism>
<dbReference type="Gene3D" id="3.30.450.20">
    <property type="entry name" value="PAS domain"/>
    <property type="match status" value="1"/>
</dbReference>
<dbReference type="EMBL" id="BJYZ01000009">
    <property type="protein sequence ID" value="GEO38239.1"/>
    <property type="molecule type" value="Genomic_DNA"/>
</dbReference>
<dbReference type="Pfam" id="PF00015">
    <property type="entry name" value="MCPsignal"/>
    <property type="match status" value="1"/>
</dbReference>
<dbReference type="RefSeq" id="WP_044428272.1">
    <property type="nucleotide sequence ID" value="NZ_BJYZ01000009.1"/>
</dbReference>
<dbReference type="Gene3D" id="1.10.287.950">
    <property type="entry name" value="Methyl-accepting chemotaxis protein"/>
    <property type="match status" value="1"/>
</dbReference>
<reference evidence="5 6" key="1">
    <citation type="submission" date="2019-07" db="EMBL/GenBank/DDBJ databases">
        <title>Whole genome shotgun sequence of Skermanella aerolata NBRC 106429.</title>
        <authorList>
            <person name="Hosoyama A."/>
            <person name="Uohara A."/>
            <person name="Ohji S."/>
            <person name="Ichikawa N."/>
        </authorList>
    </citation>
    <scope>NUCLEOTIDE SEQUENCE [LARGE SCALE GENOMIC DNA]</scope>
    <source>
        <strain evidence="5 6">NBRC 106429</strain>
    </source>
</reference>
<comment type="similarity">
    <text evidence="2">Belongs to the methyl-accepting chemotaxis (MCP) protein family.</text>
</comment>
<proteinExistence type="inferred from homology"/>
<dbReference type="PANTHER" id="PTHR32089:SF112">
    <property type="entry name" value="LYSOZYME-LIKE PROTEIN-RELATED"/>
    <property type="match status" value="1"/>
</dbReference>
<dbReference type="PANTHER" id="PTHR32089">
    <property type="entry name" value="METHYL-ACCEPTING CHEMOTAXIS PROTEIN MCPB"/>
    <property type="match status" value="1"/>
</dbReference>
<evidence type="ECO:0000313" key="6">
    <source>
        <dbReference type="Proteomes" id="UP000321523"/>
    </source>
</evidence>
<evidence type="ECO:0000256" key="2">
    <source>
        <dbReference type="ARBA" id="ARBA00029447"/>
    </source>
</evidence>
<dbReference type="Proteomes" id="UP000321523">
    <property type="component" value="Unassembled WGS sequence"/>
</dbReference>
<evidence type="ECO:0000313" key="5">
    <source>
        <dbReference type="EMBL" id="GEO38239.1"/>
    </source>
</evidence>
<accession>A0A512DP36</accession>
<dbReference type="PRINTS" id="PR00260">
    <property type="entry name" value="CHEMTRNSDUCR"/>
</dbReference>
<protein>
    <submittedName>
        <fullName evidence="5">Chemotaxis sensory transducer</fullName>
    </submittedName>
</protein>
<dbReference type="InterPro" id="IPR004090">
    <property type="entry name" value="Chemotax_Me-accpt_rcpt"/>
</dbReference>
<comment type="caution">
    <text evidence="5">The sequence shown here is derived from an EMBL/GenBank/DDBJ whole genome shotgun (WGS) entry which is preliminary data.</text>
</comment>
<dbReference type="GO" id="GO:0007165">
    <property type="term" value="P:signal transduction"/>
    <property type="evidence" value="ECO:0007669"/>
    <property type="project" value="UniProtKB-KW"/>
</dbReference>
<dbReference type="AlphaFoldDB" id="A0A512DP36"/>
<keyword evidence="6" id="KW-1185">Reference proteome</keyword>
<dbReference type="GO" id="GO:0016020">
    <property type="term" value="C:membrane"/>
    <property type="evidence" value="ECO:0007669"/>
    <property type="project" value="InterPro"/>
</dbReference>
<name>A0A512DP36_9PROT</name>
<dbReference type="GO" id="GO:0004888">
    <property type="term" value="F:transmembrane signaling receptor activity"/>
    <property type="evidence" value="ECO:0007669"/>
    <property type="project" value="InterPro"/>
</dbReference>
<evidence type="ECO:0000256" key="1">
    <source>
        <dbReference type="ARBA" id="ARBA00023224"/>
    </source>
</evidence>
<dbReference type="InterPro" id="IPR004089">
    <property type="entry name" value="MCPsignal_dom"/>
</dbReference>